<evidence type="ECO:0000313" key="2">
    <source>
        <dbReference type="EMBL" id="KIM77481.1"/>
    </source>
</evidence>
<dbReference type="InterPro" id="IPR006995">
    <property type="entry name" value="ATP_synth_F0_jsu"/>
</dbReference>
<sequence>MSFLGLRKWPTPVMKPMWPFMAAAGITFYLISVGQAKGIRSPEYRNDPKNPYAAQLAKESAQ</sequence>
<dbReference type="GO" id="GO:0045259">
    <property type="term" value="C:proton-transporting ATP synthase complex"/>
    <property type="evidence" value="ECO:0007669"/>
    <property type="project" value="InterPro"/>
</dbReference>
<dbReference type="STRING" id="765440.A0A0C3FCG7"/>
<dbReference type="HOGENOM" id="CLU_174950_1_0_1"/>
<feature type="region of interest" description="Disordered" evidence="1">
    <location>
        <begin position="42"/>
        <end position="62"/>
    </location>
</feature>
<organism evidence="2 3">
    <name type="scientific">Piloderma croceum (strain F 1598)</name>
    <dbReference type="NCBI Taxonomy" id="765440"/>
    <lineage>
        <taxon>Eukaryota</taxon>
        <taxon>Fungi</taxon>
        <taxon>Dikarya</taxon>
        <taxon>Basidiomycota</taxon>
        <taxon>Agaricomycotina</taxon>
        <taxon>Agaricomycetes</taxon>
        <taxon>Agaricomycetidae</taxon>
        <taxon>Atheliales</taxon>
        <taxon>Atheliaceae</taxon>
        <taxon>Piloderma</taxon>
    </lineage>
</organism>
<reference evidence="3" key="2">
    <citation type="submission" date="2015-01" db="EMBL/GenBank/DDBJ databases">
        <title>Evolutionary Origins and Diversification of the Mycorrhizal Mutualists.</title>
        <authorList>
            <consortium name="DOE Joint Genome Institute"/>
            <consortium name="Mycorrhizal Genomics Consortium"/>
            <person name="Kohler A."/>
            <person name="Kuo A."/>
            <person name="Nagy L.G."/>
            <person name="Floudas D."/>
            <person name="Copeland A."/>
            <person name="Barry K.W."/>
            <person name="Cichocki N."/>
            <person name="Veneault-Fourrey C."/>
            <person name="LaButti K."/>
            <person name="Lindquist E.A."/>
            <person name="Lipzen A."/>
            <person name="Lundell T."/>
            <person name="Morin E."/>
            <person name="Murat C."/>
            <person name="Riley R."/>
            <person name="Ohm R."/>
            <person name="Sun H."/>
            <person name="Tunlid A."/>
            <person name="Henrissat B."/>
            <person name="Grigoriev I.V."/>
            <person name="Hibbett D.S."/>
            <person name="Martin F."/>
        </authorList>
    </citation>
    <scope>NUCLEOTIDE SEQUENCE [LARGE SCALE GENOMIC DNA]</scope>
    <source>
        <strain evidence="3">F 1598</strain>
    </source>
</reference>
<dbReference type="FunCoup" id="A0A0C3FCG7">
    <property type="interactions" value="60"/>
</dbReference>
<name>A0A0C3FCG7_PILCF</name>
<keyword evidence="3" id="KW-1185">Reference proteome</keyword>
<dbReference type="Pfam" id="PF04911">
    <property type="entry name" value="ATP-synt_J"/>
    <property type="match status" value="1"/>
</dbReference>
<dbReference type="Proteomes" id="UP000054166">
    <property type="component" value="Unassembled WGS sequence"/>
</dbReference>
<dbReference type="PANTHER" id="PTHR28060">
    <property type="entry name" value="ATP SYNTHASE SUBUNIT J, MITOCHONDRIAL"/>
    <property type="match status" value="1"/>
</dbReference>
<dbReference type="GO" id="GO:0046933">
    <property type="term" value="F:proton-transporting ATP synthase activity, rotational mechanism"/>
    <property type="evidence" value="ECO:0007669"/>
    <property type="project" value="TreeGrafter"/>
</dbReference>
<dbReference type="AlphaFoldDB" id="A0A0C3FCG7"/>
<accession>A0A0C3FCG7</accession>
<dbReference type="OrthoDB" id="5520611at2759"/>
<dbReference type="InParanoid" id="A0A0C3FCG7"/>
<reference evidence="2 3" key="1">
    <citation type="submission" date="2014-04" db="EMBL/GenBank/DDBJ databases">
        <authorList>
            <consortium name="DOE Joint Genome Institute"/>
            <person name="Kuo A."/>
            <person name="Tarkka M."/>
            <person name="Buscot F."/>
            <person name="Kohler A."/>
            <person name="Nagy L.G."/>
            <person name="Floudas D."/>
            <person name="Copeland A."/>
            <person name="Barry K.W."/>
            <person name="Cichocki N."/>
            <person name="Veneault-Fourrey C."/>
            <person name="LaButti K."/>
            <person name="Lindquist E.A."/>
            <person name="Lipzen A."/>
            <person name="Lundell T."/>
            <person name="Morin E."/>
            <person name="Murat C."/>
            <person name="Sun H."/>
            <person name="Tunlid A."/>
            <person name="Henrissat B."/>
            <person name="Grigoriev I.V."/>
            <person name="Hibbett D.S."/>
            <person name="Martin F."/>
            <person name="Nordberg H.P."/>
            <person name="Cantor M.N."/>
            <person name="Hua S.X."/>
        </authorList>
    </citation>
    <scope>NUCLEOTIDE SEQUENCE [LARGE SCALE GENOMIC DNA]</scope>
    <source>
        <strain evidence="2 3">F 1598</strain>
    </source>
</reference>
<evidence type="ECO:0000256" key="1">
    <source>
        <dbReference type="SAM" id="MobiDB-lite"/>
    </source>
</evidence>
<evidence type="ECO:0000313" key="3">
    <source>
        <dbReference type="Proteomes" id="UP000054166"/>
    </source>
</evidence>
<proteinExistence type="predicted"/>
<protein>
    <recommendedName>
        <fullName evidence="4">ATP synthase subunit J, mitochondrial</fullName>
    </recommendedName>
</protein>
<gene>
    <name evidence="2" type="ORF">PILCRDRAFT_825258</name>
</gene>
<dbReference type="EMBL" id="KN833024">
    <property type="protein sequence ID" value="KIM77481.1"/>
    <property type="molecule type" value="Genomic_DNA"/>
</dbReference>
<dbReference type="PANTHER" id="PTHR28060:SF1">
    <property type="entry name" value="ATP SYNTHASE SUBUNIT J, MITOCHONDRIAL"/>
    <property type="match status" value="1"/>
</dbReference>
<evidence type="ECO:0008006" key="4">
    <source>
        <dbReference type="Google" id="ProtNLM"/>
    </source>
</evidence>